<dbReference type="NCBIfam" id="TIGR03696">
    <property type="entry name" value="Rhs_assc_core"/>
    <property type="match status" value="1"/>
</dbReference>
<evidence type="ECO:0000313" key="2">
    <source>
        <dbReference type="EMBL" id="AIS17265.1"/>
    </source>
</evidence>
<evidence type="ECO:0000313" key="3">
    <source>
        <dbReference type="Proteomes" id="UP000029499"/>
    </source>
</evidence>
<dbReference type="EMBL" id="CP009533">
    <property type="protein sequence ID" value="AIS17265.1"/>
    <property type="molecule type" value="Genomic_DNA"/>
</dbReference>
<dbReference type="Proteomes" id="UP000029499">
    <property type="component" value="Chromosome"/>
</dbReference>
<evidence type="ECO:0000256" key="1">
    <source>
        <dbReference type="SAM" id="MobiDB-lite"/>
    </source>
</evidence>
<dbReference type="PANTHER" id="PTHR32305">
    <property type="match status" value="1"/>
</dbReference>
<dbReference type="OrthoDB" id="9816400at2"/>
<feature type="compositionally biased region" description="Low complexity" evidence="1">
    <location>
        <begin position="679"/>
        <end position="692"/>
    </location>
</feature>
<dbReference type="InterPro" id="IPR022385">
    <property type="entry name" value="Rhs_assc_core"/>
</dbReference>
<dbReference type="STRING" id="216142.LT40_07550"/>
<evidence type="ECO:0008006" key="4">
    <source>
        <dbReference type="Google" id="ProtNLM"/>
    </source>
</evidence>
<dbReference type="eggNOG" id="COG3209">
    <property type="taxonomic scope" value="Bacteria"/>
</dbReference>
<dbReference type="HOGENOM" id="CLU_010688_0_0_6"/>
<organism evidence="2 3">
    <name type="scientific">Pseudomonas rhizosphaerae</name>
    <dbReference type="NCBI Taxonomy" id="216142"/>
    <lineage>
        <taxon>Bacteria</taxon>
        <taxon>Pseudomonadati</taxon>
        <taxon>Pseudomonadota</taxon>
        <taxon>Gammaproteobacteria</taxon>
        <taxon>Pseudomonadales</taxon>
        <taxon>Pseudomonadaceae</taxon>
        <taxon>Pseudomonas</taxon>
    </lineage>
</organism>
<gene>
    <name evidence="2" type="ORF">LT40_07550</name>
</gene>
<dbReference type="Gene3D" id="2.180.10.10">
    <property type="entry name" value="RHS repeat-associated core"/>
    <property type="match status" value="1"/>
</dbReference>
<reference evidence="2 3" key="1">
    <citation type="journal article" date="2015" name="J. Biotechnol.">
        <title>Complete genome sequence of Pseudomonas rhizosphaerae IH5T (=DSM 16299T), a phosphate-solubilizing rhizobacterium for bacterial biofertilizer.</title>
        <authorList>
            <person name="Kwak Y."/>
            <person name="Jung B.K."/>
            <person name="Shin J.H."/>
        </authorList>
    </citation>
    <scope>NUCLEOTIDE SEQUENCE [LARGE SCALE GENOMIC DNA]</scope>
    <source>
        <strain evidence="2">DSM 16299</strain>
    </source>
</reference>
<sequence length="928" mass="101279">MTHSASHAIHHATPALQVFDNRLLALRNIAYYRDQPGAAHAHITRQGYNASGQLAYSIDPRLHTAQANGANVAANLQHRHSLSGRCLQSRSVDAGTEVILLDASGREAMTWLANGVAQTRNYEHAPLPGRLLAVHERDAAQVWRTAERWQWADVGEWTKARNLAGHCHSRFDSGGKNVVEARSLHGAIARESLQLLASHAESDWNGDDSQPWTEFLEPEPMISTVAFDACGAIVASEDAKGHRQRYGRDRCGQFRASWGTLAQRTEIPAVLDVSYGAGGQKEVERHANGIVVTHSYAPDSQRLVGLHTLRLRDRRTMQYLRYQYDPTGLVTQVRNDAEQTRFWRNQKIEPQQDYRYDSLAQLIETCGRQMAALGQVGSELPGALAIDTSAYARYRRRYVYDQAGNLQAIRHSVPATGAGFITELTTSTRSNRTLPSSLCDDPSQIDDHFDAAGQQRALDHSQTTTWNSRMQLRSVACTGGGIEHYLYGLQHQRLRKTHALGTTRYLPGLEWHENDGQALHCISVGEHIRLLHWPAGSPNGVANDQLRYSYTDLLGSHGLELDGEGQVISREEFFPFGATAIWACRSQVEARYKTVRYSGKERDHTGLYYYGYRYYQPWIGRWLSADPAGTVDGLNLYAMVRNSPASAVDDDGRMLRIMVRGGVGAAGLGYEAWKHNEKAAQPAPQASAPAPSGSMGDRRADQAIEKIQRMKDEFSPARQIKDSAIGRAETAEHLAHGQLPGAQAVLEGASTISTVAEFSHSGSVSQLEKTSLAGAVATDAAQGVVQGVKGTVQTAKKVVQSTAELATLSNTKTEQLQNSVNDLEELAQDKLITGLSFGGTVKAGLDGAAAIVPHPVAKAGLKILSAAWTVTGVVHGAEELGEIAKTHRDLLASKTGENLMGQMKTINASNRGGITDQVRQSYGLSGHP</sequence>
<name>A0A089YU68_9PSED</name>
<dbReference type="RefSeq" id="WP_043188339.1">
    <property type="nucleotide sequence ID" value="NZ_CP009533.1"/>
</dbReference>
<dbReference type="InterPro" id="IPR041508">
    <property type="entry name" value="TcC-like_repeat"/>
</dbReference>
<keyword evidence="3" id="KW-1185">Reference proteome</keyword>
<dbReference type="InterPro" id="IPR050708">
    <property type="entry name" value="T6SS_VgrG/RHS"/>
</dbReference>
<protein>
    <recommendedName>
        <fullName evidence="4">Toxin</fullName>
    </recommendedName>
</protein>
<accession>A0A089YU68</accession>
<dbReference type="KEGG" id="prh:LT40_07550"/>
<dbReference type="AlphaFoldDB" id="A0A089YU68"/>
<feature type="region of interest" description="Disordered" evidence="1">
    <location>
        <begin position="677"/>
        <end position="698"/>
    </location>
</feature>
<proteinExistence type="predicted"/>
<dbReference type="PANTHER" id="PTHR32305:SF15">
    <property type="entry name" value="PROTEIN RHSA-RELATED"/>
    <property type="match status" value="1"/>
</dbReference>
<dbReference type="Pfam" id="PF18807">
    <property type="entry name" value="TTc_toxin_rep"/>
    <property type="match status" value="1"/>
</dbReference>